<keyword evidence="5" id="KW-0143">Chaperone</keyword>
<accession>A0A162QNQ2</accession>
<dbReference type="InterPro" id="IPR011629">
    <property type="entry name" value="CobW-like_C"/>
</dbReference>
<keyword evidence="12" id="KW-1185">Reference proteome</keyword>
<dbReference type="SUPFAM" id="SSF52540">
    <property type="entry name" value="P-loop containing nucleoside triphosphate hydrolases"/>
    <property type="match status" value="1"/>
</dbReference>
<dbReference type="GO" id="GO:0005737">
    <property type="term" value="C:cytoplasm"/>
    <property type="evidence" value="ECO:0007669"/>
    <property type="project" value="TreeGrafter"/>
</dbReference>
<comment type="catalytic activity">
    <reaction evidence="7">
        <text>GTP + H2O = GDP + phosphate + H(+)</text>
        <dbReference type="Rhea" id="RHEA:19669"/>
        <dbReference type="ChEBI" id="CHEBI:15377"/>
        <dbReference type="ChEBI" id="CHEBI:15378"/>
        <dbReference type="ChEBI" id="CHEBI:37565"/>
        <dbReference type="ChEBI" id="CHEBI:43474"/>
        <dbReference type="ChEBI" id="CHEBI:58189"/>
    </reaction>
    <physiologicalReaction direction="left-to-right" evidence="7">
        <dbReference type="Rhea" id="RHEA:19670"/>
    </physiologicalReaction>
</comment>
<evidence type="ECO:0000256" key="4">
    <source>
        <dbReference type="ARBA" id="ARBA00023134"/>
    </source>
</evidence>
<keyword evidence="3" id="KW-0862">Zinc</keyword>
<evidence type="ECO:0008006" key="13">
    <source>
        <dbReference type="Google" id="ProtNLM"/>
    </source>
</evidence>
<feature type="domain" description="CobW/HypB/UreG nucleotide-binding" evidence="9">
    <location>
        <begin position="34"/>
        <end position="221"/>
    </location>
</feature>
<reference evidence="11 12" key="1">
    <citation type="submission" date="2015-06" db="EMBL/GenBank/DDBJ databases">
        <title>Expansion of signal transduction pathways in fungi by whole-genome duplication.</title>
        <authorList>
            <consortium name="DOE Joint Genome Institute"/>
            <person name="Corrochano L.M."/>
            <person name="Kuo A."/>
            <person name="Marcet-Houben M."/>
            <person name="Polaino S."/>
            <person name="Salamov A."/>
            <person name="Villalobos J.M."/>
            <person name="Alvarez M.I."/>
            <person name="Avalos J."/>
            <person name="Benito E.P."/>
            <person name="Benoit I."/>
            <person name="Burger G."/>
            <person name="Camino L.P."/>
            <person name="Canovas D."/>
            <person name="Cerda-Olmedo E."/>
            <person name="Cheng J.-F."/>
            <person name="Dominguez A."/>
            <person name="Elias M."/>
            <person name="Eslava A.P."/>
            <person name="Glaser F."/>
            <person name="Grimwood J."/>
            <person name="Gutierrez G."/>
            <person name="Heitman J."/>
            <person name="Henrissat B."/>
            <person name="Iturriaga E.A."/>
            <person name="Lang B.F."/>
            <person name="Lavin J.L."/>
            <person name="Lee S."/>
            <person name="Li W."/>
            <person name="Lindquist E."/>
            <person name="Lopez-Garcia S."/>
            <person name="Luque E.M."/>
            <person name="Marcos A.T."/>
            <person name="Martin J."/>
            <person name="Mccluskey K."/>
            <person name="Medina H.R."/>
            <person name="Miralles-Duran A."/>
            <person name="Miyazaki A."/>
            <person name="Munoz-Torres E."/>
            <person name="Oguiza J.A."/>
            <person name="Ohm R."/>
            <person name="Olmedo M."/>
            <person name="Orejas M."/>
            <person name="Ortiz-Castellanos L."/>
            <person name="Pisabarro A.G."/>
            <person name="Rodriguez-Romero J."/>
            <person name="Ruiz-Herrera J."/>
            <person name="Ruiz-Vazquez R."/>
            <person name="Sanz C."/>
            <person name="Schackwitz W."/>
            <person name="Schmutz J."/>
            <person name="Shahriari M."/>
            <person name="Shelest E."/>
            <person name="Silva-Franco F."/>
            <person name="Soanes D."/>
            <person name="Syed K."/>
            <person name="Tagua V.G."/>
            <person name="Talbot N.J."/>
            <person name="Thon M."/>
            <person name="De Vries R.P."/>
            <person name="Wiebenga A."/>
            <person name="Yadav J.S."/>
            <person name="Braun E.L."/>
            <person name="Baker S."/>
            <person name="Garre V."/>
            <person name="Horwitz B."/>
            <person name="Torres-Martinez S."/>
            <person name="Idnurm A."/>
            <person name="Herrera-Estrella A."/>
            <person name="Gabaldon T."/>
            <person name="Grigoriev I.V."/>
        </authorList>
    </citation>
    <scope>NUCLEOTIDE SEQUENCE [LARGE SCALE GENOMIC DNA]</scope>
    <source>
        <strain evidence="11 12">CBS 277.49</strain>
    </source>
</reference>
<organism evidence="11 12">
    <name type="scientific">Mucor lusitanicus CBS 277.49</name>
    <dbReference type="NCBI Taxonomy" id="747725"/>
    <lineage>
        <taxon>Eukaryota</taxon>
        <taxon>Fungi</taxon>
        <taxon>Fungi incertae sedis</taxon>
        <taxon>Mucoromycota</taxon>
        <taxon>Mucoromycotina</taxon>
        <taxon>Mucoromycetes</taxon>
        <taxon>Mucorales</taxon>
        <taxon>Mucorineae</taxon>
        <taxon>Mucoraceae</taxon>
        <taxon>Mucor</taxon>
    </lineage>
</organism>
<evidence type="ECO:0000256" key="3">
    <source>
        <dbReference type="ARBA" id="ARBA00022833"/>
    </source>
</evidence>
<evidence type="ECO:0000256" key="1">
    <source>
        <dbReference type="ARBA" id="ARBA00022741"/>
    </source>
</evidence>
<evidence type="ECO:0000256" key="7">
    <source>
        <dbReference type="ARBA" id="ARBA00049117"/>
    </source>
</evidence>
<evidence type="ECO:0000256" key="6">
    <source>
        <dbReference type="ARBA" id="ARBA00034320"/>
    </source>
</evidence>
<dbReference type="InterPro" id="IPR027417">
    <property type="entry name" value="P-loop_NTPase"/>
</dbReference>
<comment type="caution">
    <text evidence="11">The sequence shown here is derived from an EMBL/GenBank/DDBJ whole genome shotgun (WGS) entry which is preliminary data.</text>
</comment>
<dbReference type="Gene3D" id="3.40.50.300">
    <property type="entry name" value="P-loop containing nucleotide triphosphate hydrolases"/>
    <property type="match status" value="1"/>
</dbReference>
<evidence type="ECO:0000256" key="5">
    <source>
        <dbReference type="ARBA" id="ARBA00023186"/>
    </source>
</evidence>
<dbReference type="InterPro" id="IPR003495">
    <property type="entry name" value="CobW/HypB/UreG_nucleotide-bd"/>
</dbReference>
<dbReference type="InterPro" id="IPR036627">
    <property type="entry name" value="CobW-likC_sf"/>
</dbReference>
<proteinExistence type="inferred from homology"/>
<dbReference type="Pfam" id="PF07683">
    <property type="entry name" value="CobW_C"/>
    <property type="match status" value="1"/>
</dbReference>
<name>A0A162QNQ2_MUCCL</name>
<evidence type="ECO:0000259" key="9">
    <source>
        <dbReference type="Pfam" id="PF02492"/>
    </source>
</evidence>
<feature type="compositionally biased region" description="Low complexity" evidence="8">
    <location>
        <begin position="16"/>
        <end position="26"/>
    </location>
</feature>
<dbReference type="PANTHER" id="PTHR13748:SF31">
    <property type="entry name" value="ZINC-REGULATED GTPASE METALLOPROTEIN ACTIVATOR 1A-RELATED"/>
    <property type="match status" value="1"/>
</dbReference>
<keyword evidence="1" id="KW-0547">Nucleotide-binding</keyword>
<feature type="region of interest" description="Disordered" evidence="8">
    <location>
        <begin position="1"/>
        <end position="30"/>
    </location>
</feature>
<evidence type="ECO:0000259" key="10">
    <source>
        <dbReference type="Pfam" id="PF07683"/>
    </source>
</evidence>
<dbReference type="Gene3D" id="3.30.1220.10">
    <property type="entry name" value="CobW-like, C-terminal domain"/>
    <property type="match status" value="1"/>
</dbReference>
<feature type="domain" description="CobW C-terminal" evidence="10">
    <location>
        <begin position="269"/>
        <end position="383"/>
    </location>
</feature>
<dbReference type="SUPFAM" id="SSF90002">
    <property type="entry name" value="Hypothetical protein YjiA, C-terminal domain"/>
    <property type="match status" value="1"/>
</dbReference>
<dbReference type="Proteomes" id="UP000077051">
    <property type="component" value="Unassembled WGS sequence"/>
</dbReference>
<dbReference type="EMBL" id="AMYB01000003">
    <property type="protein sequence ID" value="OAD04490.1"/>
    <property type="molecule type" value="Genomic_DNA"/>
</dbReference>
<evidence type="ECO:0000313" key="11">
    <source>
        <dbReference type="EMBL" id="OAD04490.1"/>
    </source>
</evidence>
<keyword evidence="4" id="KW-0342">GTP-binding</keyword>
<dbReference type="GO" id="GO:0016787">
    <property type="term" value="F:hydrolase activity"/>
    <property type="evidence" value="ECO:0007669"/>
    <property type="project" value="UniProtKB-KW"/>
</dbReference>
<keyword evidence="2" id="KW-0378">Hydrolase</keyword>
<dbReference type="VEuPathDB" id="FungiDB:MUCCIDRAFT_183444"/>
<dbReference type="STRING" id="747725.A0A162QNQ2"/>
<dbReference type="PANTHER" id="PTHR13748">
    <property type="entry name" value="COBW-RELATED"/>
    <property type="match status" value="1"/>
</dbReference>
<evidence type="ECO:0000256" key="2">
    <source>
        <dbReference type="ARBA" id="ARBA00022801"/>
    </source>
</evidence>
<dbReference type="GO" id="GO:0005525">
    <property type="term" value="F:GTP binding"/>
    <property type="evidence" value="ECO:0007669"/>
    <property type="project" value="UniProtKB-KW"/>
</dbReference>
<gene>
    <name evidence="11" type="ORF">MUCCIDRAFT_183444</name>
</gene>
<comment type="similarity">
    <text evidence="6">Belongs to the SIMIBI class G3E GTPase family. ZNG1 subfamily.</text>
</comment>
<evidence type="ECO:0000256" key="8">
    <source>
        <dbReference type="SAM" id="MobiDB-lite"/>
    </source>
</evidence>
<dbReference type="OrthoDB" id="258627at2759"/>
<dbReference type="AlphaFoldDB" id="A0A162QNQ2"/>
<dbReference type="CDD" id="cd03112">
    <property type="entry name" value="CobW-like"/>
    <property type="match status" value="1"/>
</dbReference>
<protein>
    <recommendedName>
        <fullName evidence="13">CobW/HypB/UreG nucleotide-binding domain-containing protein</fullName>
    </recommendedName>
</protein>
<evidence type="ECO:0000313" key="12">
    <source>
        <dbReference type="Proteomes" id="UP000077051"/>
    </source>
</evidence>
<sequence>MSDDFDEIPELVPAATSTEQSTSTGQEEPHKKIPVTIVTGFLGSGKTTLLNYILTEKHDKKIAVILNEFGESSDIEKSLSVNQDGNLYEEWLELRNGCLCCSTKDVGVKAIENLMEKKGKFDYILLETSGLADPGPIASMFWLDDGLGSEIYLDGIVTLVDAKNIRDHMNEKKEDVMINEALKQVAIADRIVINKKDLLKEGELESLKEDLTAINTVADMIVTERSKIPLDYVLDINAYDVNNADALVQQTEKIQEHGSHHAHQISHDIQTVCIQFDQQLDTIQHLENWIQELLWEKKISGAAEDQDPVTVLRLKGILYPPKDKLVDGTSRRKRMVIQGVQDLYDIQEGFAGDDINQDDTSSKIVLIGKNLNKDKISASFENTLGIKHVII</sequence>
<dbReference type="Pfam" id="PF02492">
    <property type="entry name" value="cobW"/>
    <property type="match status" value="1"/>
</dbReference>
<dbReference type="InterPro" id="IPR051316">
    <property type="entry name" value="Zinc-reg_GTPase_activator"/>
</dbReference>